<dbReference type="EMBL" id="LSRX01000108">
    <property type="protein sequence ID" value="OLQ08889.1"/>
    <property type="molecule type" value="Genomic_DNA"/>
</dbReference>
<protein>
    <recommendedName>
        <fullName evidence="2">C3H1-type domain-containing protein</fullName>
    </recommendedName>
</protein>
<dbReference type="AlphaFoldDB" id="A0A1Q9EN78"/>
<keyword evidence="4" id="KW-1185">Reference proteome</keyword>
<organism evidence="3 4">
    <name type="scientific">Symbiodinium microadriaticum</name>
    <name type="common">Dinoflagellate</name>
    <name type="synonym">Zooxanthella microadriatica</name>
    <dbReference type="NCBI Taxonomy" id="2951"/>
    <lineage>
        <taxon>Eukaryota</taxon>
        <taxon>Sar</taxon>
        <taxon>Alveolata</taxon>
        <taxon>Dinophyceae</taxon>
        <taxon>Suessiales</taxon>
        <taxon>Symbiodiniaceae</taxon>
        <taxon>Symbiodinium</taxon>
    </lineage>
</organism>
<accession>A0A1Q9EN78</accession>
<sequence length="223" mass="24612">MAACMPAALTTLLGPSRESWGWVPPMAAPVLSQHCTSQPLAWPSNSHKIRPPPGLEVPEVAEITTANLRFGMGSFGHPHFCTRPCVHISKGGVCPSGTTCAYCHFPHRAMSKPDCRLRQRLLDASDQELLATFLPFIFKKAATEGLMPRVDRLLQLLHAEMKDTQSDAIDLIRFRPMRMSFMHLVESSMRRLPPHVRAEVNRIKSELPPPVVTHGGAGPSLVL</sequence>
<dbReference type="Proteomes" id="UP000186817">
    <property type="component" value="Unassembled WGS sequence"/>
</dbReference>
<keyword evidence="1" id="KW-0479">Metal-binding</keyword>
<comment type="caution">
    <text evidence="3">The sequence shown here is derived from an EMBL/GenBank/DDBJ whole genome shotgun (WGS) entry which is preliminary data.</text>
</comment>
<evidence type="ECO:0000313" key="4">
    <source>
        <dbReference type="Proteomes" id="UP000186817"/>
    </source>
</evidence>
<dbReference type="PROSITE" id="PS50103">
    <property type="entry name" value="ZF_C3H1"/>
    <property type="match status" value="1"/>
</dbReference>
<proteinExistence type="predicted"/>
<feature type="domain" description="C3H1-type" evidence="2">
    <location>
        <begin position="80"/>
        <end position="107"/>
    </location>
</feature>
<dbReference type="OrthoDB" id="415345at2759"/>
<keyword evidence="1" id="KW-0863">Zinc-finger</keyword>
<dbReference type="InterPro" id="IPR000571">
    <property type="entry name" value="Znf_CCCH"/>
</dbReference>
<name>A0A1Q9EN78_SYMMI</name>
<evidence type="ECO:0000313" key="3">
    <source>
        <dbReference type="EMBL" id="OLQ08889.1"/>
    </source>
</evidence>
<feature type="zinc finger region" description="C3H1-type" evidence="1">
    <location>
        <begin position="80"/>
        <end position="107"/>
    </location>
</feature>
<reference evidence="3 4" key="1">
    <citation type="submission" date="2016-02" db="EMBL/GenBank/DDBJ databases">
        <title>Genome analysis of coral dinoflagellate symbionts highlights evolutionary adaptations to a symbiotic lifestyle.</title>
        <authorList>
            <person name="Aranda M."/>
            <person name="Li Y."/>
            <person name="Liew Y.J."/>
            <person name="Baumgarten S."/>
            <person name="Simakov O."/>
            <person name="Wilson M."/>
            <person name="Piel J."/>
            <person name="Ashoor H."/>
            <person name="Bougouffa S."/>
            <person name="Bajic V.B."/>
            <person name="Ryu T."/>
            <person name="Ravasi T."/>
            <person name="Bayer T."/>
            <person name="Micklem G."/>
            <person name="Kim H."/>
            <person name="Bhak J."/>
            <person name="Lajeunesse T.C."/>
            <person name="Voolstra C.R."/>
        </authorList>
    </citation>
    <scope>NUCLEOTIDE SEQUENCE [LARGE SCALE GENOMIC DNA]</scope>
    <source>
        <strain evidence="3 4">CCMP2467</strain>
    </source>
</reference>
<evidence type="ECO:0000259" key="2">
    <source>
        <dbReference type="PROSITE" id="PS50103"/>
    </source>
</evidence>
<gene>
    <name evidence="3" type="ORF">AK812_SmicGene7560</name>
</gene>
<keyword evidence="1" id="KW-0862">Zinc</keyword>
<dbReference type="GO" id="GO:0008270">
    <property type="term" value="F:zinc ion binding"/>
    <property type="evidence" value="ECO:0007669"/>
    <property type="project" value="UniProtKB-KW"/>
</dbReference>
<evidence type="ECO:0000256" key="1">
    <source>
        <dbReference type="PROSITE-ProRule" id="PRU00723"/>
    </source>
</evidence>